<dbReference type="Pfam" id="PF01925">
    <property type="entry name" value="TauE"/>
    <property type="match status" value="1"/>
</dbReference>
<keyword evidence="4 8" id="KW-1003">Cell membrane</keyword>
<keyword evidence="7 8" id="KW-0472">Membrane</keyword>
<gene>
    <name evidence="9" type="ORF">Cco03nite_16860</name>
</gene>
<feature type="transmembrane region" description="Helical" evidence="8">
    <location>
        <begin position="76"/>
        <end position="96"/>
    </location>
</feature>
<evidence type="ECO:0000256" key="2">
    <source>
        <dbReference type="ARBA" id="ARBA00009142"/>
    </source>
</evidence>
<name>A0A8J3KXQ4_9ACTN</name>
<evidence type="ECO:0000256" key="4">
    <source>
        <dbReference type="ARBA" id="ARBA00022475"/>
    </source>
</evidence>
<evidence type="ECO:0000256" key="5">
    <source>
        <dbReference type="ARBA" id="ARBA00022692"/>
    </source>
</evidence>
<organism evidence="9 10">
    <name type="scientific">Catellatospora coxensis</name>
    <dbReference type="NCBI Taxonomy" id="310354"/>
    <lineage>
        <taxon>Bacteria</taxon>
        <taxon>Bacillati</taxon>
        <taxon>Actinomycetota</taxon>
        <taxon>Actinomycetes</taxon>
        <taxon>Micromonosporales</taxon>
        <taxon>Micromonosporaceae</taxon>
        <taxon>Catellatospora</taxon>
    </lineage>
</organism>
<dbReference type="AlphaFoldDB" id="A0A8J3KXQ4"/>
<sequence length="259" mass="26704">MDAGSLSLLLTAATAAGWVDAVVGGGGLLLLPALLIGLPPQVPLATALGTNKMTAIAGTTSAAITYARRTRIDWRVAGPAGAIAVFVSGLGAWLAIELTPNKDVYRPVVLAILVAVALFVTFRPNNGIYAHPERRTRERAVLAVALAGGVIALYDGMIGPGTGTFLVLTFTTVIGADFLHGSAMAKIVNAGTNLGALIVFAAGGHVWWQLGAAMAVCNIIGAQLGARMAIRRGSGFVRIVLLVVVLALIARLSYDQWLA</sequence>
<keyword evidence="10" id="KW-1185">Reference proteome</keyword>
<proteinExistence type="inferred from homology"/>
<dbReference type="GO" id="GO:0005886">
    <property type="term" value="C:plasma membrane"/>
    <property type="evidence" value="ECO:0007669"/>
    <property type="project" value="UniProtKB-SubCell"/>
</dbReference>
<dbReference type="InterPro" id="IPR052017">
    <property type="entry name" value="TSUP"/>
</dbReference>
<evidence type="ECO:0000256" key="6">
    <source>
        <dbReference type="ARBA" id="ARBA00022989"/>
    </source>
</evidence>
<evidence type="ECO:0000256" key="3">
    <source>
        <dbReference type="ARBA" id="ARBA00022448"/>
    </source>
</evidence>
<evidence type="ECO:0000313" key="10">
    <source>
        <dbReference type="Proteomes" id="UP000630887"/>
    </source>
</evidence>
<dbReference type="EMBL" id="BONI01000010">
    <property type="protein sequence ID" value="GIG04986.1"/>
    <property type="molecule type" value="Genomic_DNA"/>
</dbReference>
<dbReference type="InterPro" id="IPR002781">
    <property type="entry name" value="TM_pro_TauE-like"/>
</dbReference>
<dbReference type="RefSeq" id="WP_203690708.1">
    <property type="nucleotide sequence ID" value="NZ_BAAALC010000007.1"/>
</dbReference>
<dbReference type="PANTHER" id="PTHR30269:SF0">
    <property type="entry name" value="MEMBRANE TRANSPORTER PROTEIN YFCA-RELATED"/>
    <property type="match status" value="1"/>
</dbReference>
<keyword evidence="3" id="KW-0813">Transport</keyword>
<keyword evidence="6 8" id="KW-1133">Transmembrane helix</keyword>
<dbReference type="PANTHER" id="PTHR30269">
    <property type="entry name" value="TRANSMEMBRANE PROTEIN YFCA"/>
    <property type="match status" value="1"/>
</dbReference>
<comment type="subcellular location">
    <subcellularLocation>
        <location evidence="1 8">Cell membrane</location>
        <topology evidence="1 8">Multi-pass membrane protein</topology>
    </subcellularLocation>
</comment>
<feature type="transmembrane region" description="Helical" evidence="8">
    <location>
        <begin position="140"/>
        <end position="158"/>
    </location>
</feature>
<comment type="similarity">
    <text evidence="2 8">Belongs to the 4-toluene sulfonate uptake permease (TSUP) (TC 2.A.102) family.</text>
</comment>
<reference evidence="9 10" key="1">
    <citation type="submission" date="2021-01" db="EMBL/GenBank/DDBJ databases">
        <title>Whole genome shotgun sequence of Catellatospora coxensis NBRC 107359.</title>
        <authorList>
            <person name="Komaki H."/>
            <person name="Tamura T."/>
        </authorList>
    </citation>
    <scope>NUCLEOTIDE SEQUENCE [LARGE SCALE GENOMIC DNA]</scope>
    <source>
        <strain evidence="9 10">NBRC 107359</strain>
    </source>
</reference>
<comment type="caution">
    <text evidence="9">The sequence shown here is derived from an EMBL/GenBank/DDBJ whole genome shotgun (WGS) entry which is preliminary data.</text>
</comment>
<feature type="transmembrane region" description="Helical" evidence="8">
    <location>
        <begin position="108"/>
        <end position="128"/>
    </location>
</feature>
<feature type="transmembrane region" description="Helical" evidence="8">
    <location>
        <begin position="236"/>
        <end position="254"/>
    </location>
</feature>
<evidence type="ECO:0000256" key="7">
    <source>
        <dbReference type="ARBA" id="ARBA00023136"/>
    </source>
</evidence>
<evidence type="ECO:0000313" key="9">
    <source>
        <dbReference type="EMBL" id="GIG04986.1"/>
    </source>
</evidence>
<dbReference type="Proteomes" id="UP000630887">
    <property type="component" value="Unassembled WGS sequence"/>
</dbReference>
<protein>
    <recommendedName>
        <fullName evidence="8">Probable membrane transporter protein</fullName>
    </recommendedName>
</protein>
<evidence type="ECO:0000256" key="1">
    <source>
        <dbReference type="ARBA" id="ARBA00004651"/>
    </source>
</evidence>
<evidence type="ECO:0000256" key="8">
    <source>
        <dbReference type="RuleBase" id="RU363041"/>
    </source>
</evidence>
<keyword evidence="5 8" id="KW-0812">Transmembrane</keyword>
<accession>A0A8J3KXQ4</accession>